<dbReference type="VEuPathDB" id="VectorBase:AFAF005785"/>
<dbReference type="Proteomes" id="UP000075886">
    <property type="component" value="Unassembled WGS sequence"/>
</dbReference>
<proteinExistence type="predicted"/>
<feature type="signal peptide" evidence="2">
    <location>
        <begin position="1"/>
        <end position="25"/>
    </location>
</feature>
<dbReference type="AlphaFoldDB" id="A0A182Q9M1"/>
<protein>
    <submittedName>
        <fullName evidence="3">Uncharacterized protein</fullName>
    </submittedName>
</protein>
<keyword evidence="4" id="KW-1185">Reference proteome</keyword>
<reference evidence="4" key="1">
    <citation type="submission" date="2014-01" db="EMBL/GenBank/DDBJ databases">
        <title>The Genome Sequence of Anopheles farauti FAR1 (V2).</title>
        <authorList>
            <consortium name="The Broad Institute Genomics Platform"/>
            <person name="Neafsey D.E."/>
            <person name="Besansky N."/>
            <person name="Howell P."/>
            <person name="Walton C."/>
            <person name="Young S.K."/>
            <person name="Zeng Q."/>
            <person name="Gargeya S."/>
            <person name="Fitzgerald M."/>
            <person name="Haas B."/>
            <person name="Abouelleil A."/>
            <person name="Allen A.W."/>
            <person name="Alvarado L."/>
            <person name="Arachchi H.M."/>
            <person name="Berlin A.M."/>
            <person name="Chapman S.B."/>
            <person name="Gainer-Dewar J."/>
            <person name="Goldberg J."/>
            <person name="Griggs A."/>
            <person name="Gujja S."/>
            <person name="Hansen M."/>
            <person name="Howarth C."/>
            <person name="Imamovic A."/>
            <person name="Ireland A."/>
            <person name="Larimer J."/>
            <person name="McCowan C."/>
            <person name="Murphy C."/>
            <person name="Pearson M."/>
            <person name="Poon T.W."/>
            <person name="Priest M."/>
            <person name="Roberts A."/>
            <person name="Saif S."/>
            <person name="Shea T."/>
            <person name="Sisk P."/>
            <person name="Sykes S."/>
            <person name="Wortman J."/>
            <person name="Nusbaum C."/>
            <person name="Birren B."/>
        </authorList>
    </citation>
    <scope>NUCLEOTIDE SEQUENCE [LARGE SCALE GENOMIC DNA]</scope>
    <source>
        <strain evidence="4">FAR1</strain>
    </source>
</reference>
<evidence type="ECO:0000313" key="4">
    <source>
        <dbReference type="Proteomes" id="UP000075886"/>
    </source>
</evidence>
<accession>A0A182Q9M1</accession>
<organism evidence="3 4">
    <name type="scientific">Anopheles farauti</name>
    <dbReference type="NCBI Taxonomy" id="69004"/>
    <lineage>
        <taxon>Eukaryota</taxon>
        <taxon>Metazoa</taxon>
        <taxon>Ecdysozoa</taxon>
        <taxon>Arthropoda</taxon>
        <taxon>Hexapoda</taxon>
        <taxon>Insecta</taxon>
        <taxon>Pterygota</taxon>
        <taxon>Neoptera</taxon>
        <taxon>Endopterygota</taxon>
        <taxon>Diptera</taxon>
        <taxon>Nematocera</taxon>
        <taxon>Culicoidea</taxon>
        <taxon>Culicidae</taxon>
        <taxon>Anophelinae</taxon>
        <taxon>Anopheles</taxon>
    </lineage>
</organism>
<feature type="chain" id="PRO_5008132440" evidence="2">
    <location>
        <begin position="26"/>
        <end position="251"/>
    </location>
</feature>
<evidence type="ECO:0000313" key="3">
    <source>
        <dbReference type="EnsemblMetazoa" id="AFAF005785-PA"/>
    </source>
</evidence>
<dbReference type="STRING" id="69004.A0A182Q9M1"/>
<name>A0A182Q9M1_9DIPT</name>
<keyword evidence="2" id="KW-0732">Signal</keyword>
<sequence length="251" mass="28342">MVNSFVRWPVVIILAMVAFTPATRAALTERGINKAANVNSPVTVRPAEPVAIVPDADTERFDALTLEDQVRLLSKQLNALTYQRREDYKMLENSLKKYVRKNAAEITDAQIREELDQLRVDVNQLRESSSPSKERLTVQWLSQSISEIRSELAELQGTIGGGGSKDAQFRNQLLEDLSTLRGEFGTAKLELESLRSRQEKTEVLVRELQEEAVQSADDIRRSLNMRHEQFSWKRSLAGQKKPSPQTPAAPK</sequence>
<feature type="region of interest" description="Disordered" evidence="1">
    <location>
        <begin position="231"/>
        <end position="251"/>
    </location>
</feature>
<dbReference type="EnsemblMetazoa" id="AFAF005785-RA">
    <property type="protein sequence ID" value="AFAF005785-PA"/>
    <property type="gene ID" value="AFAF005785"/>
</dbReference>
<reference evidence="3" key="2">
    <citation type="submission" date="2020-05" db="UniProtKB">
        <authorList>
            <consortium name="EnsemblMetazoa"/>
        </authorList>
    </citation>
    <scope>IDENTIFICATION</scope>
    <source>
        <strain evidence="3">FAR1</strain>
    </source>
</reference>
<evidence type="ECO:0000256" key="1">
    <source>
        <dbReference type="SAM" id="MobiDB-lite"/>
    </source>
</evidence>
<dbReference type="EMBL" id="AXCN02000438">
    <property type="status" value="NOT_ANNOTATED_CDS"/>
    <property type="molecule type" value="Genomic_DNA"/>
</dbReference>
<dbReference type="EMBL" id="AXCN02000437">
    <property type="status" value="NOT_ANNOTATED_CDS"/>
    <property type="molecule type" value="Genomic_DNA"/>
</dbReference>
<evidence type="ECO:0000256" key="2">
    <source>
        <dbReference type="SAM" id="SignalP"/>
    </source>
</evidence>